<protein>
    <recommendedName>
        <fullName evidence="2 7">Ubiquitin-like modifier-activating enzyme ATG7</fullName>
    </recommendedName>
    <alternativeName>
        <fullName evidence="7">Autophagy-related protein 7</fullName>
    </alternativeName>
</protein>
<evidence type="ECO:0000313" key="10">
    <source>
        <dbReference type="EMBL" id="KAG0672084.1"/>
    </source>
</evidence>
<comment type="caution">
    <text evidence="10">The sequence shown here is derived from an EMBL/GenBank/DDBJ whole genome shotgun (WGS) entry which is preliminary data.</text>
</comment>
<keyword evidence="3 7" id="KW-0813">Transport</keyword>
<feature type="domain" description="Ubiquitin-like modifier-activating enzyme Atg7 N-terminal" evidence="9">
    <location>
        <begin position="7"/>
        <end position="283"/>
    </location>
</feature>
<dbReference type="FunFam" id="3.40.50.720:FF:000243">
    <property type="entry name" value="Ubiquitin-like modifier-activating enzyme ATG7"/>
    <property type="match status" value="1"/>
</dbReference>
<evidence type="ECO:0000259" key="8">
    <source>
        <dbReference type="Pfam" id="PF00899"/>
    </source>
</evidence>
<dbReference type="InterPro" id="IPR042522">
    <property type="entry name" value="Atg7_N_1"/>
</dbReference>
<dbReference type="GO" id="GO:0000422">
    <property type="term" value="P:autophagy of mitochondrion"/>
    <property type="evidence" value="ECO:0007669"/>
    <property type="project" value="TreeGrafter"/>
</dbReference>
<dbReference type="GO" id="GO:0000407">
    <property type="term" value="C:phagophore assembly site"/>
    <property type="evidence" value="ECO:0007669"/>
    <property type="project" value="UniProtKB-SubCell"/>
</dbReference>
<dbReference type="InterPro" id="IPR006285">
    <property type="entry name" value="Atg7"/>
</dbReference>
<dbReference type="AlphaFoldDB" id="A0A9P6WEE9"/>
<keyword evidence="7" id="KW-0963">Cytoplasm</keyword>
<dbReference type="SUPFAM" id="SSF69572">
    <property type="entry name" value="Activating enzymes of the ubiquitin-like proteins"/>
    <property type="match status" value="1"/>
</dbReference>
<proteinExistence type="inferred from homology"/>
<dbReference type="Proteomes" id="UP000750334">
    <property type="component" value="Unassembled WGS sequence"/>
</dbReference>
<dbReference type="Gene3D" id="3.40.50.720">
    <property type="entry name" value="NAD(P)-binding Rossmann-like Domain"/>
    <property type="match status" value="1"/>
</dbReference>
<dbReference type="InterPro" id="IPR035985">
    <property type="entry name" value="Ubiquitin-activating_enz"/>
</dbReference>
<dbReference type="NCBIfam" id="TIGR01381">
    <property type="entry name" value="E1_like_apg7"/>
    <property type="match status" value="1"/>
</dbReference>
<comment type="similarity">
    <text evidence="1 7">Belongs to the ATG7 family.</text>
</comment>
<dbReference type="OrthoDB" id="338614at2759"/>
<evidence type="ECO:0000313" key="11">
    <source>
        <dbReference type="Proteomes" id="UP000750334"/>
    </source>
</evidence>
<feature type="domain" description="THIF-type NAD/FAD binding fold" evidence="8">
    <location>
        <begin position="303"/>
        <end position="530"/>
    </location>
</feature>
<evidence type="ECO:0000256" key="7">
    <source>
        <dbReference type="RuleBase" id="RU366022"/>
    </source>
</evidence>
<keyword evidence="5 7" id="KW-0072">Autophagy</keyword>
<dbReference type="GO" id="GO:0015031">
    <property type="term" value="P:protein transport"/>
    <property type="evidence" value="ECO:0007669"/>
    <property type="project" value="UniProtKB-UniRule"/>
</dbReference>
<evidence type="ECO:0000256" key="1">
    <source>
        <dbReference type="ARBA" id="ARBA00010931"/>
    </source>
</evidence>
<dbReference type="GO" id="GO:0006995">
    <property type="term" value="P:cellular response to nitrogen starvation"/>
    <property type="evidence" value="ECO:0007669"/>
    <property type="project" value="TreeGrafter"/>
</dbReference>
<dbReference type="InterPro" id="IPR032197">
    <property type="entry name" value="Atg7_N"/>
</dbReference>
<comment type="subcellular location">
    <subcellularLocation>
        <location evidence="7">Cytoplasm</location>
    </subcellularLocation>
    <subcellularLocation>
        <location evidence="7">Preautophagosomal structure</location>
    </subcellularLocation>
</comment>
<dbReference type="Pfam" id="PF00899">
    <property type="entry name" value="ThiF"/>
    <property type="match status" value="1"/>
</dbReference>
<feature type="active site" description="Glycyl thioester intermediate" evidence="6">
    <location>
        <position position="499"/>
    </location>
</feature>
<reference evidence="10 11" key="1">
    <citation type="submission" date="2020-11" db="EMBL/GenBank/DDBJ databases">
        <title>Kefir isolates.</title>
        <authorList>
            <person name="Marcisauskas S."/>
            <person name="Kim Y."/>
            <person name="Blasche S."/>
        </authorList>
    </citation>
    <scope>NUCLEOTIDE SEQUENCE [LARGE SCALE GENOMIC DNA]</scope>
    <source>
        <strain evidence="10 11">OG2</strain>
    </source>
</reference>
<evidence type="ECO:0000256" key="6">
    <source>
        <dbReference type="PIRSR" id="PIRSR606285-1"/>
    </source>
</evidence>
<dbReference type="Pfam" id="PF16420">
    <property type="entry name" value="ATG7_N"/>
    <property type="match status" value="1"/>
</dbReference>
<keyword evidence="7" id="KW-0833">Ubl conjugation pathway</keyword>
<keyword evidence="4 7" id="KW-0653">Protein transport</keyword>
<dbReference type="GO" id="GO:0019778">
    <property type="term" value="F:Atg12 activating enzyme activity"/>
    <property type="evidence" value="ECO:0007669"/>
    <property type="project" value="TreeGrafter"/>
</dbReference>
<dbReference type="GO" id="GO:0032446">
    <property type="term" value="P:protein modification by small protein conjugation"/>
    <property type="evidence" value="ECO:0007669"/>
    <property type="project" value="TreeGrafter"/>
</dbReference>
<organism evidence="10 11">
    <name type="scientific">Maudiozyma exigua</name>
    <name type="common">Yeast</name>
    <name type="synonym">Kazachstania exigua</name>
    <dbReference type="NCBI Taxonomy" id="34358"/>
    <lineage>
        <taxon>Eukaryota</taxon>
        <taxon>Fungi</taxon>
        <taxon>Dikarya</taxon>
        <taxon>Ascomycota</taxon>
        <taxon>Saccharomycotina</taxon>
        <taxon>Saccharomycetes</taxon>
        <taxon>Saccharomycetales</taxon>
        <taxon>Saccharomycetaceae</taxon>
        <taxon>Maudiozyma</taxon>
    </lineage>
</organism>
<evidence type="ECO:0000256" key="2">
    <source>
        <dbReference type="ARBA" id="ARBA00017647"/>
    </source>
</evidence>
<gene>
    <name evidence="10" type="primary">ATG7</name>
    <name evidence="10" type="ORF">C6P45_004099</name>
</gene>
<dbReference type="InterPro" id="IPR045886">
    <property type="entry name" value="ThiF/MoeB/HesA"/>
</dbReference>
<comment type="function">
    <text evidence="7">E1-like activating enzyme involved in the 2 ubiquitin-like systems required for cytoplasm to vacuole transport (Cvt) and autophagy. Activates ATG12 for its conjugation with ATG5 and ATG8 for its conjugation with phosphatidylethanolamine. Both systems are needed for the ATG8 association to Cvt vesicles and autophagosomes membranes. Autophagy is essential for maintenance of amino acid levels and protein synthesis under nitrogen starvation. Required for selective autophagic degradation of the nucleus (nucleophagy) as well as for mitophagy which contributes to regulate mitochondrial quantity and quality by eliminating the mitochondria to a basal level to fulfill cellular energy requirements and preventing excess ROS production.</text>
</comment>
<accession>A0A9P6WEE9</accession>
<dbReference type="Gene3D" id="3.40.140.100">
    <property type="entry name" value="Ubiquitin-like modifier-activating enzyme ATG7 C-terminal domain"/>
    <property type="match status" value="1"/>
</dbReference>
<dbReference type="PANTHER" id="PTHR10953">
    <property type="entry name" value="UBIQUITIN-ACTIVATING ENZYME E1"/>
    <property type="match status" value="1"/>
</dbReference>
<dbReference type="GO" id="GO:0000045">
    <property type="term" value="P:autophagosome assembly"/>
    <property type="evidence" value="ECO:0007669"/>
    <property type="project" value="TreeGrafter"/>
</dbReference>
<dbReference type="GO" id="GO:0034727">
    <property type="term" value="P:piecemeal microautophagy of the nucleus"/>
    <property type="evidence" value="ECO:0007669"/>
    <property type="project" value="TreeGrafter"/>
</dbReference>
<dbReference type="GO" id="GO:0019779">
    <property type="term" value="F:Atg8 activating enzyme activity"/>
    <property type="evidence" value="ECO:0007669"/>
    <property type="project" value="TreeGrafter"/>
</dbReference>
<dbReference type="InterPro" id="IPR000594">
    <property type="entry name" value="ThiF_NAD_FAD-bd"/>
</dbReference>
<evidence type="ECO:0000259" key="9">
    <source>
        <dbReference type="Pfam" id="PF16420"/>
    </source>
</evidence>
<evidence type="ECO:0000256" key="4">
    <source>
        <dbReference type="ARBA" id="ARBA00022927"/>
    </source>
</evidence>
<dbReference type="InterPro" id="IPR042523">
    <property type="entry name" value="Atg7_N_2"/>
</dbReference>
<dbReference type="PANTHER" id="PTHR10953:SF3">
    <property type="entry name" value="UBIQUITIN-LIKE MODIFIER-ACTIVATING ENZYME ATG7"/>
    <property type="match status" value="1"/>
</dbReference>
<comment type="subunit">
    <text evidence="7">Homodimer.</text>
</comment>
<dbReference type="Gene3D" id="3.40.140.70">
    <property type="entry name" value="Ubiquitin-like modifier-activating enzyme ATG7 N-terminal domain"/>
    <property type="match status" value="1"/>
</dbReference>
<evidence type="ECO:0000256" key="5">
    <source>
        <dbReference type="ARBA" id="ARBA00023006"/>
    </source>
</evidence>
<evidence type="ECO:0000256" key="3">
    <source>
        <dbReference type="ARBA" id="ARBA00022448"/>
    </source>
</evidence>
<dbReference type="EMBL" id="PUHR01000005">
    <property type="protein sequence ID" value="KAG0672084.1"/>
    <property type="molecule type" value="Genomic_DNA"/>
</dbReference>
<keyword evidence="11" id="KW-1185">Reference proteome</keyword>
<sequence length="629" mass="71633">MQKYVPPLQSFIDTTFFKEFSDIKLNVAQLNVDSIPLYARIDETSGLNTSDRSHLFLSKQCFSRDNWGTNDEGIPLKGDICNFNVLEQFKKLDKIKFLEERAKELYKEGIQDINKCVGFSIISFAELKKYKFYYWVCFPSFTVPKWEMQVKQDNVAVKNCELVKEWFRCHLDQWACIIDSQDSVGKYTSDLSKDTKILCLRDLSNVEGIPSTFTKNFLSIYKTHNPESKSVTVYFMRPDNKSFCQELLFNDNVSNLDTSLKVSGWERNPQGKLAPRLMDLSSIIDPLVIAEQSVDLNLKLMKWRVSPDIDLDIIKETKTLILGSGTLGCYVSRSLLAWGVRNITLVDNGTVSYSNPVRQPLFNFEDCGKPKAETAANALKKIFPMVNTKGVTLNVPMIGHSILNEEKEKEDYEALVQLIEEHDAIFLLMDSRETRWLPTVLGNVYNKIVINAALGFDSYMVMRHGSYFGQAKERLGCYFCQDVVVPTDSLTDKTLDQMCTVTRPGVAMLAAAQAVELLVSVLQSDEGVDAPITSETILGEVPHQIRGFLHNFNSMKVVTPSYEYCSACSGKIVETCKEDQWEFVKRSLQDPEYIEDLSGLKRVKEEIDQLGEEVDDWILDESEIEDEEI</sequence>
<name>A0A9P6WEE9_MAUEX</name>